<sequence length="203" mass="22592">MAADILMISRFPTKTGKAEILATDLEVSADARVFVALDDDEVVLLEPLDSDTALGVLQKTLAPQLKRYAQYLAGDVKREVLHFVEAPKACKTSLPDTPYLQLRHVEVKPDQMDAYRQWRDETIFDVVRSADEVETFLAYHSVISGQPGVMFVSGFSTDPDRYGAVFSSERYRTIVQQAGDQYITGGTDGLYTKIYAETAKRAA</sequence>
<dbReference type="AlphaFoldDB" id="A0A231V3X1"/>
<dbReference type="RefSeq" id="WP_094076797.1">
    <property type="nucleotide sequence ID" value="NZ_KZ851842.1"/>
</dbReference>
<dbReference type="OrthoDB" id="3690318at2"/>
<evidence type="ECO:0008006" key="3">
    <source>
        <dbReference type="Google" id="ProtNLM"/>
    </source>
</evidence>
<comment type="caution">
    <text evidence="1">The sequence shown here is derived from an EMBL/GenBank/DDBJ whole genome shotgun (WGS) entry which is preliminary data.</text>
</comment>
<reference evidence="2" key="1">
    <citation type="journal article" date="2017" name="Int. J. Syst. Evol. Microbiol.">
        <title>Notoacmeibacter marinus gen. nov., sp. nov., isolated from the gut of a limpet and proposal of Notoacmeibacteraceae fam. nov. in the order Rhizobiales of the class Alphaproteobacteria.</title>
        <authorList>
            <person name="Huang Z."/>
            <person name="Guo F."/>
            <person name="Lai Q."/>
        </authorList>
    </citation>
    <scope>NUCLEOTIDE SEQUENCE [LARGE SCALE GENOMIC DNA]</scope>
    <source>
        <strain evidence="2">XMTR2A4</strain>
    </source>
</reference>
<evidence type="ECO:0000313" key="2">
    <source>
        <dbReference type="Proteomes" id="UP000215405"/>
    </source>
</evidence>
<name>A0A231V3X1_9HYPH</name>
<evidence type="ECO:0000313" key="1">
    <source>
        <dbReference type="EMBL" id="OXT02850.1"/>
    </source>
</evidence>
<dbReference type="EMBL" id="NBYO01000001">
    <property type="protein sequence ID" value="OXT02850.1"/>
    <property type="molecule type" value="Genomic_DNA"/>
</dbReference>
<gene>
    <name evidence="1" type="ORF">B7H23_01400</name>
</gene>
<dbReference type="Proteomes" id="UP000215405">
    <property type="component" value="Unassembled WGS sequence"/>
</dbReference>
<organism evidence="1 2">
    <name type="scientific">Notoacmeibacter marinus</name>
    <dbReference type="NCBI Taxonomy" id="1876515"/>
    <lineage>
        <taxon>Bacteria</taxon>
        <taxon>Pseudomonadati</taxon>
        <taxon>Pseudomonadota</taxon>
        <taxon>Alphaproteobacteria</taxon>
        <taxon>Hyphomicrobiales</taxon>
        <taxon>Notoacmeibacteraceae</taxon>
        <taxon>Notoacmeibacter</taxon>
    </lineage>
</organism>
<proteinExistence type="predicted"/>
<protein>
    <recommendedName>
        <fullName evidence="3">EthD domain-containing protein</fullName>
    </recommendedName>
</protein>
<keyword evidence="2" id="KW-1185">Reference proteome</keyword>
<accession>A0A231V3X1</accession>